<keyword evidence="3" id="KW-0479">Metal-binding</keyword>
<proteinExistence type="predicted"/>
<dbReference type="Pfam" id="PF13685">
    <property type="entry name" value="Fe-ADH_2"/>
    <property type="match status" value="1"/>
</dbReference>
<keyword evidence="6" id="KW-0520">NAD</keyword>
<dbReference type="InterPro" id="IPR016205">
    <property type="entry name" value="Glycerol_DH"/>
</dbReference>
<dbReference type="EMBL" id="LT985188">
    <property type="protein sequence ID" value="SPD88144.1"/>
    <property type="molecule type" value="Genomic_DNA"/>
</dbReference>
<evidence type="ECO:0000256" key="2">
    <source>
        <dbReference type="ARBA" id="ARBA00022516"/>
    </source>
</evidence>
<sequence>MSDLIEKALQTSTDTKAVLAGEQAIDSVAEVFTATFGQRPAVVVGDERTMAVAGNAVIEALKAGGVEVADPYVFPGDPELYAKYENCELLRDVLRDIDAVPLAVGAGTLNDIVKRASGELDRPYLVVCTAASMDGYTAFGSSIAVDGYKQTLNCPAPAACVADWTVMAAAPQVMTASGYGDLLGKVPAGADWIIADALGAEAIDDYVWGLVQGPLRASLAKPEALAAGDVPATGELAEGLVMSGLAMQAHESSRPASGAEHQFSHLWEMEGHGVDIKPRRLSHGFKVAVGSVAVAALYERFFERDIANLDVDAAVAAYPDAAAMEARSRAAHQPHLVEEVVVQTMAKHLTPEQLRERLELLKSLWPTLLPKLQEQLIPAAELQRMLRAAGAPAHPYDIELTWPEFKATYQRAQMIRKRYTVLDLLLELNLLDELVEELFAPGGFWAEQE</sequence>
<evidence type="ECO:0000256" key="1">
    <source>
        <dbReference type="ARBA" id="ARBA00022490"/>
    </source>
</evidence>
<keyword evidence="1" id="KW-0963">Cytoplasm</keyword>
<keyword evidence="9" id="KW-1208">Phospholipid metabolism</keyword>
<evidence type="ECO:0000313" key="11">
    <source>
        <dbReference type="Proteomes" id="UP000238164"/>
    </source>
</evidence>
<dbReference type="Gene3D" id="1.20.1090.10">
    <property type="entry name" value="Dehydroquinate synthase-like - alpha domain"/>
    <property type="match status" value="1"/>
</dbReference>
<name>A0A2N9JJB0_9ACTN</name>
<evidence type="ECO:0000256" key="3">
    <source>
        <dbReference type="ARBA" id="ARBA00022723"/>
    </source>
</evidence>
<dbReference type="GO" id="GO:0046872">
    <property type="term" value="F:metal ion binding"/>
    <property type="evidence" value="ECO:0007669"/>
    <property type="project" value="UniProtKB-KW"/>
</dbReference>
<evidence type="ECO:0000256" key="8">
    <source>
        <dbReference type="ARBA" id="ARBA00023209"/>
    </source>
</evidence>
<evidence type="ECO:0000256" key="4">
    <source>
        <dbReference type="ARBA" id="ARBA00022857"/>
    </source>
</evidence>
<keyword evidence="8" id="KW-0594">Phospholipid biosynthesis</keyword>
<dbReference type="OrthoDB" id="5198708at2"/>
<dbReference type="AlphaFoldDB" id="A0A2N9JJB0"/>
<dbReference type="PANTHER" id="PTHR43616">
    <property type="entry name" value="GLYCEROL DEHYDROGENASE"/>
    <property type="match status" value="1"/>
</dbReference>
<evidence type="ECO:0000256" key="9">
    <source>
        <dbReference type="ARBA" id="ARBA00023264"/>
    </source>
</evidence>
<dbReference type="GO" id="GO:0016614">
    <property type="term" value="F:oxidoreductase activity, acting on CH-OH group of donors"/>
    <property type="evidence" value="ECO:0007669"/>
    <property type="project" value="InterPro"/>
</dbReference>
<evidence type="ECO:0000313" key="10">
    <source>
        <dbReference type="EMBL" id="SPD88144.1"/>
    </source>
</evidence>
<dbReference type="RefSeq" id="WP_105186714.1">
    <property type="nucleotide sequence ID" value="NZ_BAAAGO010000006.1"/>
</dbReference>
<dbReference type="KEGG" id="mgg:MPLG2_3114"/>
<protein>
    <submittedName>
        <fullName evidence="10">Putative sn-glycerol-1-phosphate dehydrogenase</fullName>
    </submittedName>
</protein>
<evidence type="ECO:0000256" key="6">
    <source>
        <dbReference type="ARBA" id="ARBA00023027"/>
    </source>
</evidence>
<reference evidence="10 11" key="1">
    <citation type="submission" date="2018-02" db="EMBL/GenBank/DDBJ databases">
        <authorList>
            <person name="Cohen D.B."/>
            <person name="Kent A.D."/>
        </authorList>
    </citation>
    <scope>NUCLEOTIDE SEQUENCE [LARGE SCALE GENOMIC DNA]</scope>
    <source>
        <strain evidence="10">1</strain>
    </source>
</reference>
<keyword evidence="2" id="KW-0444">Lipid biosynthesis</keyword>
<dbReference type="CDD" id="cd08175">
    <property type="entry name" value="G1PDH"/>
    <property type="match status" value="1"/>
</dbReference>
<keyword evidence="5" id="KW-0560">Oxidoreductase</keyword>
<dbReference type="SUPFAM" id="SSF56796">
    <property type="entry name" value="Dehydroquinate synthase-like"/>
    <property type="match status" value="1"/>
</dbReference>
<evidence type="ECO:0000256" key="7">
    <source>
        <dbReference type="ARBA" id="ARBA00023098"/>
    </source>
</evidence>
<keyword evidence="4" id="KW-0521">NADP</keyword>
<keyword evidence="11" id="KW-1185">Reference proteome</keyword>
<dbReference type="GO" id="GO:0008654">
    <property type="term" value="P:phospholipid biosynthetic process"/>
    <property type="evidence" value="ECO:0007669"/>
    <property type="project" value="UniProtKB-KW"/>
</dbReference>
<dbReference type="InterPro" id="IPR032837">
    <property type="entry name" value="G1PDH"/>
</dbReference>
<dbReference type="Gene3D" id="3.40.50.1970">
    <property type="match status" value="1"/>
</dbReference>
<organism evidence="10 11">
    <name type="scientific">Micropruina glycogenica</name>
    <dbReference type="NCBI Taxonomy" id="75385"/>
    <lineage>
        <taxon>Bacteria</taxon>
        <taxon>Bacillati</taxon>
        <taxon>Actinomycetota</taxon>
        <taxon>Actinomycetes</taxon>
        <taxon>Propionibacteriales</taxon>
        <taxon>Nocardioidaceae</taxon>
        <taxon>Micropruina</taxon>
    </lineage>
</organism>
<evidence type="ECO:0000256" key="5">
    <source>
        <dbReference type="ARBA" id="ARBA00023002"/>
    </source>
</evidence>
<accession>A0A2N9JJB0</accession>
<dbReference type="Proteomes" id="UP000238164">
    <property type="component" value="Chromosome 1"/>
</dbReference>
<gene>
    <name evidence="10" type="ORF">MPLG2_3114</name>
</gene>
<dbReference type="PANTHER" id="PTHR43616:SF5">
    <property type="entry name" value="GLYCEROL DEHYDROGENASE 1"/>
    <property type="match status" value="1"/>
</dbReference>
<keyword evidence="7" id="KW-0443">Lipid metabolism</keyword>